<dbReference type="EMBL" id="CAAHFH010000002">
    <property type="protein sequence ID" value="VGO22400.1"/>
    <property type="molecule type" value="Genomic_DNA"/>
</dbReference>
<evidence type="ECO:0000256" key="3">
    <source>
        <dbReference type="ARBA" id="ARBA00022679"/>
    </source>
</evidence>
<keyword evidence="8" id="KW-1185">Reference proteome</keyword>
<keyword evidence="3" id="KW-0808">Transferase</keyword>
<dbReference type="GO" id="GO:0008483">
    <property type="term" value="F:transaminase activity"/>
    <property type="evidence" value="ECO:0007669"/>
    <property type="project" value="UniProtKB-KW"/>
</dbReference>
<comment type="cofactor">
    <cofactor evidence="1 5">
        <name>pyridoxal 5'-phosphate</name>
        <dbReference type="ChEBI" id="CHEBI:597326"/>
    </cofactor>
</comment>
<evidence type="ECO:0000313" key="7">
    <source>
        <dbReference type="EMBL" id="VGO22400.1"/>
    </source>
</evidence>
<dbReference type="InterPro" id="IPR015424">
    <property type="entry name" value="PyrdxlP-dep_Trfase"/>
</dbReference>
<gene>
    <name evidence="7" type="ORF">SCARR_04483</name>
</gene>
<sequence length="325" mass="35562">MALPFSHRSDSFMTDFQAVRRQLCKLVNAEQVEILMGSGTLASDAIAGQLALLCQPGLVLVSGEFGRRLIENANGAKLFFHILEIPEGQAFQPADLEQELKAHPDIAWIWGTHCETSTGVLNDLEMYKAVCDGRGVKLCMDCISSIGTVPVDLAGVYLASGTSGKGLGAASGLAMVFHNHDFEPAPDDLPCCLDLGRYQAAQGIPFTVQPSLVHGLQTALQAHDWNERFEDVRDWSKSIRRKLAEIDAPILAPDSCAMPAVVTIALPALHSSEAIGDTLKDHGVHISYRNNYLLERNWIQASMMGPEHHRPAEKFVRLLKKELAR</sequence>
<dbReference type="PANTHER" id="PTHR42778">
    <property type="entry name" value="2-AMINOETHYLPHOSPHONATE--PYRUVATE TRANSAMINASE"/>
    <property type="match status" value="1"/>
</dbReference>
<evidence type="ECO:0000259" key="6">
    <source>
        <dbReference type="Pfam" id="PF00266"/>
    </source>
</evidence>
<dbReference type="InterPro" id="IPR015422">
    <property type="entry name" value="PyrdxlP-dep_Trfase_small"/>
</dbReference>
<accession>A0A6C2UQ33</accession>
<dbReference type="InterPro" id="IPR000192">
    <property type="entry name" value="Aminotrans_V_dom"/>
</dbReference>
<evidence type="ECO:0000256" key="4">
    <source>
        <dbReference type="ARBA" id="ARBA00022898"/>
    </source>
</evidence>
<evidence type="ECO:0000313" key="8">
    <source>
        <dbReference type="Proteomes" id="UP000346198"/>
    </source>
</evidence>
<dbReference type="AlphaFoldDB" id="A0A6C2UQ33"/>
<organism evidence="7 8">
    <name type="scientific">Pontiella sulfatireligans</name>
    <dbReference type="NCBI Taxonomy" id="2750658"/>
    <lineage>
        <taxon>Bacteria</taxon>
        <taxon>Pseudomonadati</taxon>
        <taxon>Kiritimatiellota</taxon>
        <taxon>Kiritimatiellia</taxon>
        <taxon>Kiritimatiellales</taxon>
        <taxon>Pontiellaceae</taxon>
        <taxon>Pontiella</taxon>
    </lineage>
</organism>
<evidence type="ECO:0000256" key="1">
    <source>
        <dbReference type="ARBA" id="ARBA00001933"/>
    </source>
</evidence>
<dbReference type="Gene3D" id="3.40.640.10">
    <property type="entry name" value="Type I PLP-dependent aspartate aminotransferase-like (Major domain)"/>
    <property type="match status" value="1"/>
</dbReference>
<evidence type="ECO:0000256" key="5">
    <source>
        <dbReference type="PIRSR" id="PIRSR000524-50"/>
    </source>
</evidence>
<evidence type="ECO:0000256" key="2">
    <source>
        <dbReference type="ARBA" id="ARBA00022576"/>
    </source>
</evidence>
<proteinExistence type="predicted"/>
<protein>
    <submittedName>
        <fullName evidence="7">Soluble hydrogenase 42 kDa subunit</fullName>
    </submittedName>
</protein>
<dbReference type="SUPFAM" id="SSF53383">
    <property type="entry name" value="PLP-dependent transferases"/>
    <property type="match status" value="1"/>
</dbReference>
<dbReference type="InterPro" id="IPR024169">
    <property type="entry name" value="SP_NH2Trfase/AEP_transaminase"/>
</dbReference>
<dbReference type="Proteomes" id="UP000346198">
    <property type="component" value="Unassembled WGS sequence"/>
</dbReference>
<dbReference type="Pfam" id="PF00266">
    <property type="entry name" value="Aminotran_5"/>
    <property type="match status" value="1"/>
</dbReference>
<reference evidence="7 8" key="1">
    <citation type="submission" date="2019-04" db="EMBL/GenBank/DDBJ databases">
        <authorList>
            <person name="Van Vliet M D."/>
        </authorList>
    </citation>
    <scope>NUCLEOTIDE SEQUENCE [LARGE SCALE GENOMIC DNA]</scope>
    <source>
        <strain evidence="7 8">F21</strain>
    </source>
</reference>
<dbReference type="InterPro" id="IPR015421">
    <property type="entry name" value="PyrdxlP-dep_Trfase_major"/>
</dbReference>
<keyword evidence="4 5" id="KW-0663">Pyridoxal phosphate</keyword>
<dbReference type="PANTHER" id="PTHR42778:SF1">
    <property type="entry name" value="2-AMINOETHYLPHOSPHONATE--PYRUVATE TRANSAMINASE"/>
    <property type="match status" value="1"/>
</dbReference>
<dbReference type="Gene3D" id="3.90.1150.10">
    <property type="entry name" value="Aspartate Aminotransferase, domain 1"/>
    <property type="match status" value="1"/>
</dbReference>
<keyword evidence="2" id="KW-0032">Aminotransferase</keyword>
<dbReference type="PIRSF" id="PIRSF000524">
    <property type="entry name" value="SPT"/>
    <property type="match status" value="1"/>
</dbReference>
<name>A0A6C2UQ33_9BACT</name>
<feature type="domain" description="Aminotransferase class V" evidence="6">
    <location>
        <begin position="6"/>
        <end position="158"/>
    </location>
</feature>
<feature type="modified residue" description="N6-(pyridoxal phosphate)lysine" evidence="5">
    <location>
        <position position="165"/>
    </location>
</feature>